<evidence type="ECO:0000313" key="1">
    <source>
        <dbReference type="EMBL" id="KAK5870217.1"/>
    </source>
</evidence>
<sequence>MTPAAQARPSTATSVANMELGHIIKHPPNLNRTECRLIVWKTQAGPGQKQRPTPLCFMFAVKKWFVSVLKPLEKTT</sequence>
<organism evidence="1 2">
    <name type="scientific">Eleginops maclovinus</name>
    <name type="common">Patagonian blennie</name>
    <name type="synonym">Eleginus maclovinus</name>
    <dbReference type="NCBI Taxonomy" id="56733"/>
    <lineage>
        <taxon>Eukaryota</taxon>
        <taxon>Metazoa</taxon>
        <taxon>Chordata</taxon>
        <taxon>Craniata</taxon>
        <taxon>Vertebrata</taxon>
        <taxon>Euteleostomi</taxon>
        <taxon>Actinopterygii</taxon>
        <taxon>Neopterygii</taxon>
        <taxon>Teleostei</taxon>
        <taxon>Neoteleostei</taxon>
        <taxon>Acanthomorphata</taxon>
        <taxon>Eupercaria</taxon>
        <taxon>Perciformes</taxon>
        <taxon>Notothenioidei</taxon>
        <taxon>Eleginopidae</taxon>
        <taxon>Eleginops</taxon>
    </lineage>
</organism>
<reference evidence="1 2" key="1">
    <citation type="journal article" date="2023" name="Genes (Basel)">
        <title>Chromosome-Level Genome Assembly and Circadian Gene Repertoire of the Patagonia Blennie Eleginops maclovinus-The Closest Ancestral Proxy of Antarctic Cryonotothenioids.</title>
        <authorList>
            <person name="Cheng C.C."/>
            <person name="Rivera-Colon A.G."/>
            <person name="Minhas B.F."/>
            <person name="Wilson L."/>
            <person name="Rayamajhi N."/>
            <person name="Vargas-Chacoff L."/>
            <person name="Catchen J.M."/>
        </authorList>
    </citation>
    <scope>NUCLEOTIDE SEQUENCE [LARGE SCALE GENOMIC DNA]</scope>
    <source>
        <strain evidence="1">JMC-PN-2008</strain>
    </source>
</reference>
<dbReference type="Proteomes" id="UP001346869">
    <property type="component" value="Unassembled WGS sequence"/>
</dbReference>
<name>A0AAN7XZH5_ELEMC</name>
<accession>A0AAN7XZH5</accession>
<proteinExistence type="predicted"/>
<evidence type="ECO:0000313" key="2">
    <source>
        <dbReference type="Proteomes" id="UP001346869"/>
    </source>
</evidence>
<gene>
    <name evidence="1" type="ORF">PBY51_024871</name>
</gene>
<dbReference type="EMBL" id="JAUZQC010000006">
    <property type="protein sequence ID" value="KAK5870217.1"/>
    <property type="molecule type" value="Genomic_DNA"/>
</dbReference>
<reference evidence="1 2" key="2">
    <citation type="journal article" date="2023" name="Mol. Biol. Evol.">
        <title>Genomics of Secondarily Temperate Adaptation in the Only Non-Antarctic Icefish.</title>
        <authorList>
            <person name="Rivera-Colon A.G."/>
            <person name="Rayamajhi N."/>
            <person name="Minhas B.F."/>
            <person name="Madrigal G."/>
            <person name="Bilyk K.T."/>
            <person name="Yoon V."/>
            <person name="Hune M."/>
            <person name="Gregory S."/>
            <person name="Cheng C.H.C."/>
            <person name="Catchen J.M."/>
        </authorList>
    </citation>
    <scope>NUCLEOTIDE SEQUENCE [LARGE SCALE GENOMIC DNA]</scope>
    <source>
        <strain evidence="1">JMC-PN-2008</strain>
    </source>
</reference>
<comment type="caution">
    <text evidence="1">The sequence shown here is derived from an EMBL/GenBank/DDBJ whole genome shotgun (WGS) entry which is preliminary data.</text>
</comment>
<protein>
    <submittedName>
        <fullName evidence="1">Uncharacterized protein</fullName>
    </submittedName>
</protein>
<keyword evidence="2" id="KW-1185">Reference proteome</keyword>
<dbReference type="AlphaFoldDB" id="A0AAN7XZH5"/>